<evidence type="ECO:0000256" key="4">
    <source>
        <dbReference type="ARBA" id="ARBA00006605"/>
    </source>
</evidence>
<dbReference type="GO" id="GO:0009055">
    <property type="term" value="F:electron transfer activity"/>
    <property type="evidence" value="ECO:0007669"/>
    <property type="project" value="TreeGrafter"/>
</dbReference>
<name>A0A1T4WS57_9CLOT</name>
<dbReference type="PRINTS" id="PR00614">
    <property type="entry name" value="NIHGNASESMLL"/>
</dbReference>
<dbReference type="GO" id="GO:0046872">
    <property type="term" value="F:metal ion binding"/>
    <property type="evidence" value="ECO:0007669"/>
    <property type="project" value="UniProtKB-KW"/>
</dbReference>
<organism evidence="16 17">
    <name type="scientific">Caloramator quimbayensis</name>
    <dbReference type="NCBI Taxonomy" id="1147123"/>
    <lineage>
        <taxon>Bacteria</taxon>
        <taxon>Bacillati</taxon>
        <taxon>Bacillota</taxon>
        <taxon>Clostridia</taxon>
        <taxon>Eubacteriales</taxon>
        <taxon>Clostridiaceae</taxon>
        <taxon>Caloramator</taxon>
    </lineage>
</organism>
<dbReference type="GO" id="GO:0051538">
    <property type="term" value="F:3 iron, 4 sulfur cluster binding"/>
    <property type="evidence" value="ECO:0007669"/>
    <property type="project" value="UniProtKB-KW"/>
</dbReference>
<comment type="subunit">
    <text evidence="5">Heterodimer of a large and a small subunit.</text>
</comment>
<gene>
    <name evidence="16" type="ORF">SAMN05443428_103171</name>
</gene>
<protein>
    <submittedName>
        <fullName evidence="16">Hydrogenase small subunit</fullName>
    </submittedName>
</protein>
<dbReference type="PANTHER" id="PTHR30013">
    <property type="entry name" value="NIFE / NIFESE HYDROGENASE SMALL SUBUNIT FAMILY MEMBER"/>
    <property type="match status" value="1"/>
</dbReference>
<dbReference type="PIRSF" id="PIRSF000310">
    <property type="entry name" value="NiFe_hyd_ssu"/>
    <property type="match status" value="1"/>
</dbReference>
<dbReference type="GO" id="GO:0008901">
    <property type="term" value="F:ferredoxin hydrogenase activity"/>
    <property type="evidence" value="ECO:0007669"/>
    <property type="project" value="InterPro"/>
</dbReference>
<dbReference type="Gene3D" id="4.10.480.10">
    <property type="entry name" value="Cytochrome-c3 hydrogenase, C-terminal domain"/>
    <property type="match status" value="1"/>
</dbReference>
<evidence type="ECO:0000259" key="15">
    <source>
        <dbReference type="Pfam" id="PF14720"/>
    </source>
</evidence>
<dbReference type="Proteomes" id="UP000190105">
    <property type="component" value="Unassembled WGS sequence"/>
</dbReference>
<evidence type="ECO:0000256" key="2">
    <source>
        <dbReference type="ARBA" id="ARBA00001966"/>
    </source>
</evidence>
<evidence type="ECO:0000256" key="13">
    <source>
        <dbReference type="PIRSR" id="PIRSR000310-1"/>
    </source>
</evidence>
<dbReference type="PANTHER" id="PTHR30013:SF7">
    <property type="entry name" value="HYDROGENASE-2 SMALL CHAIN"/>
    <property type="match status" value="1"/>
</dbReference>
<dbReference type="GO" id="GO:0051539">
    <property type="term" value="F:4 iron, 4 sulfur cluster binding"/>
    <property type="evidence" value="ECO:0007669"/>
    <property type="project" value="UniProtKB-KW"/>
</dbReference>
<comment type="similarity">
    <text evidence="4">Belongs to the [NiFe]/[NiFeSe] hydrogenase small subunit family.</text>
</comment>
<reference evidence="17" key="1">
    <citation type="submission" date="2017-02" db="EMBL/GenBank/DDBJ databases">
        <authorList>
            <person name="Varghese N."/>
            <person name="Submissions S."/>
        </authorList>
    </citation>
    <scope>NUCLEOTIDE SEQUENCE [LARGE SCALE GENOMIC DNA]</scope>
    <source>
        <strain evidence="17">USBA 833</strain>
    </source>
</reference>
<evidence type="ECO:0000256" key="5">
    <source>
        <dbReference type="ARBA" id="ARBA00011771"/>
    </source>
</evidence>
<comment type="cofactor">
    <cofactor evidence="1">
        <name>[3Fe-4S] cluster</name>
        <dbReference type="ChEBI" id="CHEBI:21137"/>
    </cofactor>
</comment>
<keyword evidence="11 13" id="KW-0411">Iron-sulfur</keyword>
<feature type="binding site" evidence="13">
    <location>
        <position position="246"/>
    </location>
    <ligand>
        <name>[4Fe-4S] cluster</name>
        <dbReference type="ChEBI" id="CHEBI:49883"/>
        <label>2</label>
    </ligand>
</feature>
<dbReference type="GO" id="GO:0009375">
    <property type="term" value="C:ferredoxin hydrogenase complex"/>
    <property type="evidence" value="ECO:0007669"/>
    <property type="project" value="InterPro"/>
</dbReference>
<dbReference type="NCBIfam" id="TIGR00391">
    <property type="entry name" value="hydA"/>
    <property type="match status" value="1"/>
</dbReference>
<evidence type="ECO:0000256" key="7">
    <source>
        <dbReference type="ARBA" id="ARBA00022723"/>
    </source>
</evidence>
<evidence type="ECO:0000256" key="9">
    <source>
        <dbReference type="ARBA" id="ARBA00023002"/>
    </source>
</evidence>
<dbReference type="EMBL" id="FUYH01000003">
    <property type="protein sequence ID" value="SKA80203.1"/>
    <property type="molecule type" value="Genomic_DNA"/>
</dbReference>
<feature type="binding site" evidence="13">
    <location>
        <position position="220"/>
    </location>
    <ligand>
        <name>[4Fe-4S] cluster</name>
        <dbReference type="ChEBI" id="CHEBI:49883"/>
        <label>2</label>
    </ligand>
</feature>
<evidence type="ECO:0000313" key="16">
    <source>
        <dbReference type="EMBL" id="SKA80203.1"/>
    </source>
</evidence>
<dbReference type="GO" id="GO:0009061">
    <property type="term" value="P:anaerobic respiration"/>
    <property type="evidence" value="ECO:0007669"/>
    <property type="project" value="TreeGrafter"/>
</dbReference>
<evidence type="ECO:0000256" key="10">
    <source>
        <dbReference type="ARBA" id="ARBA00023004"/>
    </source>
</evidence>
<keyword evidence="6 13" id="KW-0004">4Fe-4S</keyword>
<evidence type="ECO:0000256" key="8">
    <source>
        <dbReference type="ARBA" id="ARBA00022729"/>
    </source>
</evidence>
<dbReference type="InterPro" id="IPR037148">
    <property type="entry name" value="NiFe-Hase_small_C_sf"/>
</dbReference>
<dbReference type="GO" id="GO:0030313">
    <property type="term" value="C:cell envelope"/>
    <property type="evidence" value="ECO:0007669"/>
    <property type="project" value="UniProtKB-SubCell"/>
</dbReference>
<dbReference type="AlphaFoldDB" id="A0A1T4WS57"/>
<feature type="binding site" evidence="13">
    <location>
        <position position="277"/>
    </location>
    <ligand>
        <name>[3Fe-4S] cluster</name>
        <dbReference type="ChEBI" id="CHEBI:21137"/>
    </ligand>
</feature>
<dbReference type="GO" id="GO:0016020">
    <property type="term" value="C:membrane"/>
    <property type="evidence" value="ECO:0007669"/>
    <property type="project" value="TreeGrafter"/>
</dbReference>
<proteinExistence type="inferred from homology"/>
<evidence type="ECO:0000256" key="1">
    <source>
        <dbReference type="ARBA" id="ARBA00001927"/>
    </source>
</evidence>
<keyword evidence="8" id="KW-0732">Signal</keyword>
<feature type="binding site" evidence="13">
    <location>
        <position position="255"/>
    </location>
    <ligand>
        <name>[3Fe-4S] cluster</name>
        <dbReference type="ChEBI" id="CHEBI:21137"/>
    </ligand>
</feature>
<accession>A0A1T4WS57</accession>
<keyword evidence="7 13" id="KW-0479">Metal-binding</keyword>
<evidence type="ECO:0000256" key="12">
    <source>
        <dbReference type="ARBA" id="ARBA00023291"/>
    </source>
</evidence>
<evidence type="ECO:0000256" key="6">
    <source>
        <dbReference type="ARBA" id="ARBA00022485"/>
    </source>
</evidence>
<evidence type="ECO:0000313" key="17">
    <source>
        <dbReference type="Proteomes" id="UP000190105"/>
    </source>
</evidence>
<dbReference type="SUPFAM" id="SSF56770">
    <property type="entry name" value="HydA/Nqo6-like"/>
    <property type="match status" value="1"/>
</dbReference>
<keyword evidence="17" id="KW-1185">Reference proteome</keyword>
<feature type="binding site" evidence="13">
    <location>
        <position position="180"/>
    </location>
    <ligand>
        <name>[4Fe-4S] cluster</name>
        <dbReference type="ChEBI" id="CHEBI:49883"/>
        <label>1</label>
    </ligand>
</feature>
<keyword evidence="10 13" id="KW-0408">Iron</keyword>
<feature type="binding site" evidence="13">
    <location>
        <position position="274"/>
    </location>
    <ligand>
        <name>[3Fe-4S] cluster</name>
        <dbReference type="ChEBI" id="CHEBI:21137"/>
    </ligand>
</feature>
<evidence type="ECO:0000256" key="11">
    <source>
        <dbReference type="ARBA" id="ARBA00023014"/>
    </source>
</evidence>
<feature type="binding site" evidence="13">
    <location>
        <position position="217"/>
    </location>
    <ligand>
        <name>[4Fe-4S] cluster</name>
        <dbReference type="ChEBI" id="CHEBI:49883"/>
        <label>2</label>
    </ligand>
</feature>
<dbReference type="InterPro" id="IPR001821">
    <property type="entry name" value="NiFe_hydrogenase_ssu"/>
</dbReference>
<feature type="binding site" evidence="13">
    <location>
        <position position="240"/>
    </location>
    <ligand>
        <name>[4Fe-4S] cluster</name>
        <dbReference type="ChEBI" id="CHEBI:49883"/>
        <label>2</label>
    </ligand>
</feature>
<evidence type="ECO:0000256" key="3">
    <source>
        <dbReference type="ARBA" id="ARBA00004196"/>
    </source>
</evidence>
<feature type="binding site" evidence="13">
    <location>
        <position position="146"/>
    </location>
    <ligand>
        <name>[4Fe-4S] cluster</name>
        <dbReference type="ChEBI" id="CHEBI:49883"/>
        <label>1</label>
    </ligand>
</feature>
<keyword evidence="12 13" id="KW-0003">3Fe-4S</keyword>
<evidence type="ECO:0000259" key="14">
    <source>
        <dbReference type="Pfam" id="PF01058"/>
    </source>
</evidence>
<dbReference type="STRING" id="1147123.SAMN05443428_103171"/>
<sequence>MNKFENCPMIDSKSQTAMTLINQSIDYIKQNNVPKLNLIWLEATGCSGNIISLLNGENPGLYFLLKEMVNLKYDNSLSPYQGERAFEEFLEALNTEFILVVEGAISLKDGGLYSVFARYKGKIITTAKAVRMAADKAKYILAVGTCSSFGGISSASPNPSESISTFDYLNDKTVIRIPGCPAHPDWVTGTIAHLISFGMPLLDEKNRPLMFYSLTVHDGCTRRSFFNKGIFAQKLGDAECMFKLGCRGPVTKADCPIRKWNQYVNYPIGDNTPCIGCAQDNFPDGMEPFVRY</sequence>
<dbReference type="GO" id="GO:0044569">
    <property type="term" value="C:[Ni-Fe] hydrogenase complex"/>
    <property type="evidence" value="ECO:0007669"/>
    <property type="project" value="TreeGrafter"/>
</dbReference>
<dbReference type="Gene3D" id="3.40.50.700">
    <property type="entry name" value="NADH:ubiquinone oxidoreductase-like, 20kDa subunit"/>
    <property type="match status" value="1"/>
</dbReference>
<dbReference type="InterPro" id="IPR006137">
    <property type="entry name" value="NADH_UbQ_OxRdtase-like_20kDa"/>
</dbReference>
<comment type="cofactor">
    <cofactor evidence="2">
        <name>[4Fe-4S] cluster</name>
        <dbReference type="ChEBI" id="CHEBI:49883"/>
    </cofactor>
</comment>
<feature type="binding site" evidence="13">
    <location>
        <position position="46"/>
    </location>
    <ligand>
        <name>[4Fe-4S] cluster</name>
        <dbReference type="ChEBI" id="CHEBI:49883"/>
        <label>1</label>
    </ligand>
</feature>
<dbReference type="InterPro" id="IPR027394">
    <property type="entry name" value="Cytochrome-c3_hydrogenase_C"/>
</dbReference>
<keyword evidence="9" id="KW-0560">Oxidoreductase</keyword>
<dbReference type="Pfam" id="PF01058">
    <property type="entry name" value="Oxidored_q6"/>
    <property type="match status" value="1"/>
</dbReference>
<dbReference type="Pfam" id="PF14720">
    <property type="entry name" value="NiFe_hyd_SSU_C"/>
    <property type="match status" value="1"/>
</dbReference>
<comment type="subcellular location">
    <subcellularLocation>
        <location evidence="3">Cell envelope</location>
    </subcellularLocation>
</comment>
<dbReference type="InterPro" id="IPR037024">
    <property type="entry name" value="NiFe_Hase_small_N_sf"/>
</dbReference>
<feature type="domain" description="NADH:ubiquinone oxidoreductase-like 20kDa subunit" evidence="14">
    <location>
        <begin position="46"/>
        <end position="194"/>
    </location>
</feature>
<feature type="domain" description="Cytochrome-c3 hydrogenase C-terminal" evidence="15">
    <location>
        <begin position="212"/>
        <end position="289"/>
    </location>
</feature>